<dbReference type="SMART" id="SM00919">
    <property type="entry name" value="Malic_M"/>
    <property type="match status" value="1"/>
</dbReference>
<feature type="binding site" evidence="4">
    <location>
        <position position="285"/>
    </location>
    <ligand>
        <name>(S)-malate</name>
        <dbReference type="ChEBI" id="CHEBI:15589"/>
    </ligand>
</feature>
<dbReference type="GO" id="GO:0051287">
    <property type="term" value="F:NAD binding"/>
    <property type="evidence" value="ECO:0007669"/>
    <property type="project" value="InterPro"/>
</dbReference>
<dbReference type="GO" id="GO:0046872">
    <property type="term" value="F:metal ion binding"/>
    <property type="evidence" value="ECO:0007669"/>
    <property type="project" value="UniProtKB-KW"/>
</dbReference>
<evidence type="ECO:0000259" key="6">
    <source>
        <dbReference type="SMART" id="SM00919"/>
    </source>
</evidence>
<name>A0A2M6YSZ0_9BACT</name>
<comment type="caution">
    <text evidence="8">The sequence shown here is derived from an EMBL/GenBank/DDBJ whole genome shotgun (WGS) entry which is preliminary data.</text>
</comment>
<organism evidence="8 9">
    <name type="scientific">Candidatus Roizmanbacteria bacterium CG07_land_8_20_14_0_80_34_15</name>
    <dbReference type="NCBI Taxonomy" id="1974849"/>
    <lineage>
        <taxon>Bacteria</taxon>
        <taxon>Candidatus Roizmaniibacteriota</taxon>
    </lineage>
</organism>
<accession>A0A2M6YSZ0</accession>
<dbReference type="InterPro" id="IPR045213">
    <property type="entry name" value="Malic_NAD-bd_bact_type"/>
</dbReference>
<evidence type="ECO:0000256" key="1">
    <source>
        <dbReference type="ARBA" id="ARBA00008785"/>
    </source>
</evidence>
<dbReference type="FunFam" id="3.40.50.10380:FF:000003">
    <property type="entry name" value="NADP-dependent malic enzyme"/>
    <property type="match status" value="1"/>
</dbReference>
<feature type="binding site" evidence="4">
    <location>
        <position position="315"/>
    </location>
    <ligand>
        <name>(S)-malate</name>
        <dbReference type="ChEBI" id="CHEBI:15589"/>
    </ligand>
</feature>
<gene>
    <name evidence="8" type="ORF">COT02_05460</name>
</gene>
<dbReference type="Proteomes" id="UP000230184">
    <property type="component" value="Unassembled WGS sequence"/>
</dbReference>
<dbReference type="PIRSF" id="PIRSF000106">
    <property type="entry name" value="ME"/>
    <property type="match status" value="1"/>
</dbReference>
<dbReference type="SUPFAM" id="SSF51735">
    <property type="entry name" value="NAD(P)-binding Rossmann-fold domains"/>
    <property type="match status" value="1"/>
</dbReference>
<dbReference type="Pfam" id="PF03949">
    <property type="entry name" value="Malic_M"/>
    <property type="match status" value="1"/>
</dbReference>
<dbReference type="AlphaFoldDB" id="A0A2M6YSZ0"/>
<dbReference type="Gene3D" id="3.40.50.10380">
    <property type="entry name" value="Malic enzyme, N-terminal domain"/>
    <property type="match status" value="1"/>
</dbReference>
<comment type="similarity">
    <text evidence="1">Belongs to the malic enzymes family.</text>
</comment>
<evidence type="ECO:0000313" key="9">
    <source>
        <dbReference type="Proteomes" id="UP000230184"/>
    </source>
</evidence>
<keyword evidence="2" id="KW-0560">Oxidoreductase</keyword>
<keyword evidence="5" id="KW-0479">Metal-binding</keyword>
<evidence type="ECO:0000313" key="8">
    <source>
        <dbReference type="EMBL" id="PIU36542.1"/>
    </source>
</evidence>
<dbReference type="GO" id="GO:0016616">
    <property type="term" value="F:oxidoreductase activity, acting on the CH-OH group of donors, NAD or NADP as acceptor"/>
    <property type="evidence" value="ECO:0007669"/>
    <property type="project" value="InterPro"/>
</dbReference>
<dbReference type="InterPro" id="IPR001891">
    <property type="entry name" value="Malic_OxRdtase"/>
</dbReference>
<dbReference type="SMART" id="SM01274">
    <property type="entry name" value="malic"/>
    <property type="match status" value="1"/>
</dbReference>
<dbReference type="PANTHER" id="PTHR43237">
    <property type="entry name" value="NADP-DEPENDENT MALIC ENZYME"/>
    <property type="match status" value="1"/>
</dbReference>
<sequence length="380" mass="40854">MNIGQESLELHKKLKGKITIIPKIKIKNAHDLSLVYTPGVASVSQHLANNKDQLAKYTIKNNAVAVISDGSAVLGLGNIGPEGALPVMEGKCLIFKNFANIDAFPIVLSTQDPDEIIKTIVAIAPSFGGINLEDIAAPKCFYIEESLKKRLNIPVVHDDQWGTAAVVLAGLINSLKIVKKKIDQVKIVVSGAGAAGTSIVRILKAYGGKNIIVCDRRGIIYQDRLKNSLEKESLAKITNPNQEKGDLSFALKKADVLIGVSSANLVTASMATSMNKRAIIFAMANPDPEITPEIAKKAGVYIYASGRSDIPNQVNNALVFPGIFRGALDNKVKKIVLRMFIQAAQNLATLIKYPTPKKIIPSIFDKGVVKTVARAITVLS</sequence>
<comment type="cofactor">
    <cofactor evidence="5">
        <name>Mg(2+)</name>
        <dbReference type="ChEBI" id="CHEBI:18420"/>
    </cofactor>
    <cofactor evidence="5">
        <name>Mn(2+)</name>
        <dbReference type="ChEBI" id="CHEBI:29035"/>
    </cofactor>
    <text evidence="5">Divalent metal cations. Prefers magnesium or manganese.</text>
</comment>
<dbReference type="InterPro" id="IPR036291">
    <property type="entry name" value="NAD(P)-bd_dom_sf"/>
</dbReference>
<protein>
    <submittedName>
        <fullName evidence="8">NAD-dependent malic enzyme</fullName>
    </submittedName>
</protein>
<dbReference type="InterPro" id="IPR051674">
    <property type="entry name" value="Malate_Decarboxylase"/>
</dbReference>
<dbReference type="CDD" id="cd05311">
    <property type="entry name" value="NAD_bind_2_malic_enz"/>
    <property type="match status" value="1"/>
</dbReference>
<feature type="binding site" evidence="5">
    <location>
        <position position="159"/>
    </location>
    <ligand>
        <name>a divalent metal cation</name>
        <dbReference type="ChEBI" id="CHEBI:60240"/>
    </ligand>
</feature>
<dbReference type="Pfam" id="PF00390">
    <property type="entry name" value="malic"/>
    <property type="match status" value="1"/>
</dbReference>
<dbReference type="GO" id="GO:0004470">
    <property type="term" value="F:malic enzyme activity"/>
    <property type="evidence" value="ECO:0007669"/>
    <property type="project" value="InterPro"/>
</dbReference>
<feature type="active site" description="Proton donor" evidence="3">
    <location>
        <position position="36"/>
    </location>
</feature>
<evidence type="ECO:0000256" key="3">
    <source>
        <dbReference type="PIRSR" id="PIRSR000106-1"/>
    </source>
</evidence>
<feature type="domain" description="Malic enzyme N-terminal" evidence="7">
    <location>
        <begin position="15"/>
        <end position="148"/>
    </location>
</feature>
<feature type="domain" description="Malic enzyme NAD-binding" evidence="6">
    <location>
        <begin position="160"/>
        <end position="376"/>
    </location>
</feature>
<evidence type="ECO:0000259" key="7">
    <source>
        <dbReference type="SMART" id="SM01274"/>
    </source>
</evidence>
<dbReference type="PANTHER" id="PTHR43237:SF4">
    <property type="entry name" value="NADP-DEPENDENT MALIC ENZYME"/>
    <property type="match status" value="1"/>
</dbReference>
<dbReference type="InterPro" id="IPR012301">
    <property type="entry name" value="Malic_N_dom"/>
</dbReference>
<feature type="binding site" evidence="5">
    <location>
        <position position="134"/>
    </location>
    <ligand>
        <name>a divalent metal cation</name>
        <dbReference type="ChEBI" id="CHEBI:60240"/>
    </ligand>
</feature>
<dbReference type="InterPro" id="IPR012302">
    <property type="entry name" value="Malic_NAD-bd"/>
</dbReference>
<dbReference type="InterPro" id="IPR046346">
    <property type="entry name" value="Aminoacid_DH-like_N_sf"/>
</dbReference>
<proteinExistence type="inferred from homology"/>
<dbReference type="Gene3D" id="3.40.50.720">
    <property type="entry name" value="NAD(P)-binding Rossmann-like Domain"/>
    <property type="match status" value="1"/>
</dbReference>
<feature type="active site" description="Proton acceptor" evidence="3">
    <location>
        <position position="91"/>
    </location>
</feature>
<dbReference type="InterPro" id="IPR037062">
    <property type="entry name" value="Malic_N_dom_sf"/>
</dbReference>
<evidence type="ECO:0000256" key="5">
    <source>
        <dbReference type="PIRSR" id="PIRSR000106-3"/>
    </source>
</evidence>
<dbReference type="EMBL" id="PEWY01000153">
    <property type="protein sequence ID" value="PIU36542.1"/>
    <property type="molecule type" value="Genomic_DNA"/>
</dbReference>
<reference evidence="9" key="1">
    <citation type="submission" date="2017-09" db="EMBL/GenBank/DDBJ databases">
        <title>Depth-based differentiation of microbial function through sediment-hosted aquifers and enrichment of novel symbionts in the deep terrestrial subsurface.</title>
        <authorList>
            <person name="Probst A.J."/>
            <person name="Ladd B."/>
            <person name="Jarett J.K."/>
            <person name="Geller-Mcgrath D.E."/>
            <person name="Sieber C.M.K."/>
            <person name="Emerson J.B."/>
            <person name="Anantharaman K."/>
            <person name="Thomas B.C."/>
            <person name="Malmstrom R."/>
            <person name="Stieglmeier M."/>
            <person name="Klingl A."/>
            <person name="Woyke T."/>
            <person name="Ryan C.M."/>
            <person name="Banfield J.F."/>
        </authorList>
    </citation>
    <scope>NUCLEOTIDE SEQUENCE [LARGE SCALE GENOMIC DNA]</scope>
</reference>
<dbReference type="SUPFAM" id="SSF53223">
    <property type="entry name" value="Aminoacid dehydrogenase-like, N-terminal domain"/>
    <property type="match status" value="1"/>
</dbReference>
<evidence type="ECO:0000256" key="4">
    <source>
        <dbReference type="PIRSR" id="PIRSR000106-2"/>
    </source>
</evidence>
<feature type="binding site" evidence="5">
    <location>
        <position position="133"/>
    </location>
    <ligand>
        <name>a divalent metal cation</name>
        <dbReference type="ChEBI" id="CHEBI:60240"/>
    </ligand>
</feature>
<evidence type="ECO:0000256" key="2">
    <source>
        <dbReference type="ARBA" id="ARBA00023002"/>
    </source>
</evidence>